<comment type="caution">
    <text evidence="7">The sequence shown here is derived from an EMBL/GenBank/DDBJ whole genome shotgun (WGS) entry which is preliminary data.</text>
</comment>
<dbReference type="PANTHER" id="PTHR46300">
    <property type="entry name" value="P450, PUTATIVE (EUROFUNG)-RELATED-RELATED"/>
    <property type="match status" value="1"/>
</dbReference>
<name>A0ABR0E2I6_ZASCE</name>
<dbReference type="InterPro" id="IPR002401">
    <property type="entry name" value="Cyt_P450_E_grp-I"/>
</dbReference>
<dbReference type="PROSITE" id="PS00086">
    <property type="entry name" value="CYTOCHROME_P450"/>
    <property type="match status" value="1"/>
</dbReference>
<dbReference type="Proteomes" id="UP001305779">
    <property type="component" value="Unassembled WGS sequence"/>
</dbReference>
<keyword evidence="6" id="KW-0812">Transmembrane</keyword>
<dbReference type="InterPro" id="IPR036396">
    <property type="entry name" value="Cyt_P450_sf"/>
</dbReference>
<evidence type="ECO:0008006" key="9">
    <source>
        <dbReference type="Google" id="ProtNLM"/>
    </source>
</evidence>
<keyword evidence="6" id="KW-0472">Membrane</keyword>
<protein>
    <recommendedName>
        <fullName evidence="9">Cytochrome P450</fullName>
    </recommendedName>
</protein>
<evidence type="ECO:0000256" key="2">
    <source>
        <dbReference type="ARBA" id="ARBA00022723"/>
    </source>
</evidence>
<evidence type="ECO:0000256" key="5">
    <source>
        <dbReference type="SAM" id="MobiDB-lite"/>
    </source>
</evidence>
<keyword evidence="8" id="KW-1185">Reference proteome</keyword>
<dbReference type="EMBL" id="JAXOVC010000012">
    <property type="protein sequence ID" value="KAK4495443.1"/>
    <property type="molecule type" value="Genomic_DNA"/>
</dbReference>
<dbReference type="PRINTS" id="PR00463">
    <property type="entry name" value="EP450I"/>
</dbReference>
<evidence type="ECO:0000313" key="7">
    <source>
        <dbReference type="EMBL" id="KAK4495443.1"/>
    </source>
</evidence>
<dbReference type="SUPFAM" id="SSF48264">
    <property type="entry name" value="Cytochrome P450"/>
    <property type="match status" value="1"/>
</dbReference>
<gene>
    <name evidence="7" type="ORF">PRZ48_013774</name>
</gene>
<keyword evidence="6" id="KW-1133">Transmembrane helix</keyword>
<organism evidence="7 8">
    <name type="scientific">Zasmidium cellare</name>
    <name type="common">Wine cellar mold</name>
    <name type="synonym">Racodium cellare</name>
    <dbReference type="NCBI Taxonomy" id="395010"/>
    <lineage>
        <taxon>Eukaryota</taxon>
        <taxon>Fungi</taxon>
        <taxon>Dikarya</taxon>
        <taxon>Ascomycota</taxon>
        <taxon>Pezizomycotina</taxon>
        <taxon>Dothideomycetes</taxon>
        <taxon>Dothideomycetidae</taxon>
        <taxon>Mycosphaerellales</taxon>
        <taxon>Mycosphaerellaceae</taxon>
        <taxon>Zasmidium</taxon>
    </lineage>
</organism>
<dbReference type="Gene3D" id="1.10.630.10">
    <property type="entry name" value="Cytochrome P450"/>
    <property type="match status" value="1"/>
</dbReference>
<evidence type="ECO:0000256" key="6">
    <source>
        <dbReference type="SAM" id="Phobius"/>
    </source>
</evidence>
<evidence type="ECO:0000256" key="4">
    <source>
        <dbReference type="ARBA" id="ARBA00023004"/>
    </source>
</evidence>
<proteinExistence type="inferred from homology"/>
<sequence length="1088" mass="122535">MPQAISSWILGSSSHVTFAVVISTFCYFLVTYTLRSIRSRGKLPLPPGPRGAPLIGKLPEVIAASKKGEQHLLFQQWAREHGDVYKVDLGPFTQYMVNSDVAVKAIFDKSAAISSNRPHWLVSREHICNNWNVLLLNASTPRWKHQRKVTWANVGSVPKADAGLPFLHYETLKFMNDLVNERAIQESGPASWNAIMRYTYSNFATQMFGLDVPHAMDPAIRYIHETGVAQILGTLPGSYIVEVLPLLDALPMFMKPWERAGRARFCRDLEWCTEKLKGVQAMADRSAIRDSLLCKIIEDDKHLGFESVEEGAYFCLMLTIGAADTSQISTWSFIEAMLEYPDVQAKARQEIENVVGDRIPDFADYERIPYVRCLVKETWRWRPPVGLGHPHVTTEEIHYNDMRIPQGSHVHLNGYAIQHDPSRHPDPDRFWPERHEGDNTSVMQSINSSDVRDRDHFAFGAGRRICPGYNVAERSLAVAIMRILWAFEIKPSRDAKLPLNISDWRGDFPGLPGPNMPVSMVPLSQKKVDLINQAFKEASSQRTKITHPFAVYTTSLSQKGNKYRHSLPQLRNRTSHIVDRKLQKEVMAQQQQPNDLVFVTYTSAPKRAARSQAVKDLVRKQALKAYYSPQGSDRVEERRRESDAVDKVSRKRHMNRFRVRRDQVLEKEKEEVAAKDVPVLARRVHAFEPYVSSLGPGAWELLEYCESLPLIQMQDLKLTPTITVRNSFRLKSMSIHADKDWFAFTMTANSMAQATLCLVSLNRDFASGTTVSSTTLHHRAAAMAQLKDEISGTDVDRETVAGTVAILAIAEDMEGNFTNSSAHFDGMAQIAKACGGLRWFDGERSCMILKIIAWADLLHAAAWLSTPRLLGWFNEMLDLETTSTAPLDITSGLGDPSFRLELERLTCPHLRGMMDILHHFPHPAAMRASPEAEQAHWTRLLHMTQLMVKQLKGRIPFEGSIPALSRAFTSAAQLYVPAVLKQTPLTGDAANALTDEIVKEMAEHQIRANPVEGRSPRNLLILWTQVNLLAALGEVPEREKLVPNFQDTLSAMQIYSEDDLLEQLSSIAWSATSIDHDLANLIAPLQLT</sequence>
<keyword evidence="3" id="KW-0560">Oxidoreductase</keyword>
<keyword evidence="2" id="KW-0479">Metal-binding</keyword>
<feature type="compositionally biased region" description="Basic and acidic residues" evidence="5">
    <location>
        <begin position="633"/>
        <end position="648"/>
    </location>
</feature>
<reference evidence="7 8" key="1">
    <citation type="journal article" date="2023" name="G3 (Bethesda)">
        <title>A chromosome-level genome assembly of Zasmidium syzygii isolated from banana leaves.</title>
        <authorList>
            <person name="van Westerhoven A.C."/>
            <person name="Mehrabi R."/>
            <person name="Talebi R."/>
            <person name="Steentjes M.B.F."/>
            <person name="Corcolon B."/>
            <person name="Chong P.A."/>
            <person name="Kema G.H.J."/>
            <person name="Seidl M.F."/>
        </authorList>
    </citation>
    <scope>NUCLEOTIDE SEQUENCE [LARGE SCALE GENOMIC DNA]</scope>
    <source>
        <strain evidence="7 8">P124</strain>
    </source>
</reference>
<accession>A0ABR0E2I6</accession>
<keyword evidence="4" id="KW-0408">Iron</keyword>
<dbReference type="PRINTS" id="PR00385">
    <property type="entry name" value="P450"/>
</dbReference>
<dbReference type="InterPro" id="IPR017972">
    <property type="entry name" value="Cyt_P450_CS"/>
</dbReference>
<comment type="similarity">
    <text evidence="1">Belongs to the cytochrome P450 family.</text>
</comment>
<feature type="transmembrane region" description="Helical" evidence="6">
    <location>
        <begin position="16"/>
        <end position="34"/>
    </location>
</feature>
<feature type="region of interest" description="Disordered" evidence="5">
    <location>
        <begin position="628"/>
        <end position="648"/>
    </location>
</feature>
<dbReference type="InterPro" id="IPR001128">
    <property type="entry name" value="Cyt_P450"/>
</dbReference>
<evidence type="ECO:0000313" key="8">
    <source>
        <dbReference type="Proteomes" id="UP001305779"/>
    </source>
</evidence>
<evidence type="ECO:0000256" key="1">
    <source>
        <dbReference type="ARBA" id="ARBA00010617"/>
    </source>
</evidence>
<evidence type="ECO:0000256" key="3">
    <source>
        <dbReference type="ARBA" id="ARBA00023002"/>
    </source>
</evidence>
<dbReference type="PANTHER" id="PTHR46300:SF11">
    <property type="entry name" value="OXIDOREDUCTASE, PUTATIVE-RELATED"/>
    <property type="match status" value="1"/>
</dbReference>
<dbReference type="InterPro" id="IPR050364">
    <property type="entry name" value="Cytochrome_P450_fung"/>
</dbReference>
<dbReference type="Pfam" id="PF00067">
    <property type="entry name" value="p450"/>
    <property type="match status" value="1"/>
</dbReference>